<dbReference type="AlphaFoldDB" id="A0AAN0T8P4"/>
<evidence type="ECO:0000313" key="1">
    <source>
        <dbReference type="EMBL" id="AJO24173.1"/>
    </source>
</evidence>
<organism evidence="1 2">
    <name type="scientific">Heyndrickxia coagulans</name>
    <name type="common">Weizmannia coagulans</name>
    <dbReference type="NCBI Taxonomy" id="1398"/>
    <lineage>
        <taxon>Bacteria</taxon>
        <taxon>Bacillati</taxon>
        <taxon>Bacillota</taxon>
        <taxon>Bacilli</taxon>
        <taxon>Bacillales</taxon>
        <taxon>Bacillaceae</taxon>
        <taxon>Heyndrickxia</taxon>
    </lineage>
</organism>
<evidence type="ECO:0000313" key="2">
    <source>
        <dbReference type="Proteomes" id="UP000032024"/>
    </source>
</evidence>
<accession>A0AAN0T8P4</accession>
<gene>
    <name evidence="1" type="ORF">SB48_HM08orf05414</name>
</gene>
<sequence length="49" mass="5657">MGAPYSQSDHIELRKSSLEPIQGCFFISTYGVPYKMNLSFYIKPEHQFA</sequence>
<proteinExistence type="predicted"/>
<keyword evidence="2" id="KW-1185">Reference proteome</keyword>
<dbReference type="Proteomes" id="UP000032024">
    <property type="component" value="Chromosome"/>
</dbReference>
<reference evidence="2" key="1">
    <citation type="submission" date="2015-01" db="EMBL/GenBank/DDBJ databases">
        <title>Comparative genome analysis of Bacillus coagulans HM-08, Clostridium butyricum HM-68, Bacillus subtilis HM-66 and Bacillus paralicheniformis BL-09.</title>
        <authorList>
            <person name="Zhang H."/>
        </authorList>
    </citation>
    <scope>NUCLEOTIDE SEQUENCE [LARGE SCALE GENOMIC DNA]</scope>
    <source>
        <strain evidence="2">HM-08</strain>
    </source>
</reference>
<name>A0AAN0T8P4_HEYCO</name>
<protein>
    <submittedName>
        <fullName evidence="1">Uncharacterized protein</fullName>
    </submittedName>
</protein>
<dbReference type="EMBL" id="CP010525">
    <property type="protein sequence ID" value="AJO24173.1"/>
    <property type="molecule type" value="Genomic_DNA"/>
</dbReference>